<organism evidence="2 3">
    <name type="scientific">Lomentospora prolificans</name>
    <dbReference type="NCBI Taxonomy" id="41688"/>
    <lineage>
        <taxon>Eukaryota</taxon>
        <taxon>Fungi</taxon>
        <taxon>Dikarya</taxon>
        <taxon>Ascomycota</taxon>
        <taxon>Pezizomycotina</taxon>
        <taxon>Sordariomycetes</taxon>
        <taxon>Hypocreomycetidae</taxon>
        <taxon>Microascales</taxon>
        <taxon>Microascaceae</taxon>
        <taxon>Lomentospora</taxon>
    </lineage>
</organism>
<feature type="compositionally biased region" description="Acidic residues" evidence="1">
    <location>
        <begin position="491"/>
        <end position="502"/>
    </location>
</feature>
<dbReference type="InParanoid" id="A0A2N3N2C3"/>
<evidence type="ECO:0000256" key="1">
    <source>
        <dbReference type="SAM" id="MobiDB-lite"/>
    </source>
</evidence>
<dbReference type="EMBL" id="NLAX01001034">
    <property type="protein sequence ID" value="PKS06562.1"/>
    <property type="molecule type" value="Genomic_DNA"/>
</dbReference>
<gene>
    <name evidence="2" type="ORF">jhhlp_007310</name>
</gene>
<evidence type="ECO:0000313" key="2">
    <source>
        <dbReference type="EMBL" id="PKS06562.1"/>
    </source>
</evidence>
<feature type="compositionally biased region" description="Acidic residues" evidence="1">
    <location>
        <begin position="472"/>
        <end position="482"/>
    </location>
</feature>
<evidence type="ECO:0000313" key="3">
    <source>
        <dbReference type="Proteomes" id="UP000233524"/>
    </source>
</evidence>
<dbReference type="OrthoDB" id="5591786at2759"/>
<sequence length="808" mass="90491">MWKPAWKPSEFDFRDAKATPARVITATDRFGKGSDEVIKDYELPYTVVPTAMIDEWSDDEAIAGSDVENEGYELPTDLEGHSSNTRSQQAPPLSRPFVPRLQNWRMNLTALSQVYSLYFAAYGNRIWVYRLSGPLAEGLDGRPSLVLSPPRSVYADRIGGHLDEVHNDHANHLITGFLGDVELVVIACDNGDVTAYHTREIAHYLAHAGLGTESRVHRPSPFFQENVGASAWGLALHAKTRLLAVSSNKHEVTVFAFALNRLTPSFSSLGRPRMTAAETAVLFRKRNWRILLFLGPSGNNIPSIDFVNNASGHAEKICAVDISEQFWLLDIWHPCTAPTLLRPRDFHWSRNKDYWGVLALPDSSFLNVGTQDTRQTLGAELRNWEVALGLDEPGRPVGKPPLYWVDVTQSMNRIFTNPAFNPGKEPIQGEYTITSRGAGVGLLPPSHLDFYNFALPDGGGDGNSSVAGNGGEGEEGEEEGEEQTAGMDTSGESDDDSDSVEILDDSHPLLHTPIQPPHYKHNHYHTSHSQLDLKSAFDPEVVDLSAMMDPPDMPTQSAYASYQRLQLIPFPHLPEDARLPRCSQGTVSRMRMIYKPHVGKTFKEPHSYLEKVHWLRRRKEVNLQQTKQNQPAIAALADNISFLVAGRSDIRLMSTNTEYIDLFCEDPSRGPRLTGAYAHLYRVNMLLHVPELNLVVAGNQAGRVLLISLVKCAYARSCVTGDRSFRIDMLLPTWHEESERKLRPNVPLFGIAIAPVPEVNDDGLRLRSVRRKSRTPDDRQYKLILHYRDHTILTYLISRLSPDTLRVI</sequence>
<dbReference type="STRING" id="41688.A0A2N3N2C3"/>
<reference evidence="2 3" key="1">
    <citation type="journal article" date="2017" name="G3 (Bethesda)">
        <title>First Draft Genome Sequence of the Pathogenic Fungus Lomentospora prolificans (Formerly Scedosporium prolificans).</title>
        <authorList>
            <person name="Luo R."/>
            <person name="Zimin A."/>
            <person name="Workman R."/>
            <person name="Fan Y."/>
            <person name="Pertea G."/>
            <person name="Grossman N."/>
            <person name="Wear M.P."/>
            <person name="Jia B."/>
            <person name="Miller H."/>
            <person name="Casadevall A."/>
            <person name="Timp W."/>
            <person name="Zhang S.X."/>
            <person name="Salzberg S.L."/>
        </authorList>
    </citation>
    <scope>NUCLEOTIDE SEQUENCE [LARGE SCALE GENOMIC DNA]</scope>
    <source>
        <strain evidence="2 3">JHH-5317</strain>
    </source>
</reference>
<dbReference type="Pfam" id="PF08728">
    <property type="entry name" value="CRT10"/>
    <property type="match status" value="1"/>
</dbReference>
<feature type="region of interest" description="Disordered" evidence="1">
    <location>
        <begin position="459"/>
        <end position="502"/>
    </location>
</feature>
<comment type="caution">
    <text evidence="2">The sequence shown here is derived from an EMBL/GenBank/DDBJ whole genome shotgun (WGS) entry which is preliminary data.</text>
</comment>
<dbReference type="VEuPathDB" id="FungiDB:jhhlp_007310"/>
<protein>
    <submittedName>
        <fullName evidence="2">Uncharacterized protein</fullName>
    </submittedName>
</protein>
<dbReference type="Proteomes" id="UP000233524">
    <property type="component" value="Unassembled WGS sequence"/>
</dbReference>
<dbReference type="InterPro" id="IPR014839">
    <property type="entry name" value="Crt10"/>
</dbReference>
<feature type="region of interest" description="Disordered" evidence="1">
    <location>
        <begin position="71"/>
        <end position="94"/>
    </location>
</feature>
<proteinExistence type="predicted"/>
<keyword evidence="3" id="KW-1185">Reference proteome</keyword>
<name>A0A2N3N2C3_9PEZI</name>
<accession>A0A2N3N2C3</accession>
<feature type="compositionally biased region" description="Polar residues" evidence="1">
    <location>
        <begin position="81"/>
        <end position="91"/>
    </location>
</feature>
<dbReference type="AlphaFoldDB" id="A0A2N3N2C3"/>